<protein>
    <submittedName>
        <fullName evidence="1">Uncharacterized protein</fullName>
    </submittedName>
</protein>
<dbReference type="EMBL" id="LAZR01005599">
    <property type="protein sequence ID" value="KKM98601.1"/>
    <property type="molecule type" value="Genomic_DNA"/>
</dbReference>
<sequence>MRNKILAVGLVLSLAAIGMFATADICTNPKLGNCQAGGFGVESVAAALADLYASATAVWSFNDIADLGNDDVGTNDLTLVNTPTAKGGALGYAAKFAAASTQYARTTDGDSDGNLDPGSGVSWGFAGWDVVHTTGGVAKAILSKSGVGPGASGEYDAYFRGATAAGTFNCRFHDGTSAKEDTTVDVLPGLDSRFFFHCRHNATSNELEAGLDASWTGTATATAGDGVD</sequence>
<gene>
    <name evidence="1" type="ORF">LCGC14_1156310</name>
</gene>
<accession>A0A0F9MH27</accession>
<feature type="non-terminal residue" evidence="1">
    <location>
        <position position="228"/>
    </location>
</feature>
<evidence type="ECO:0000313" key="1">
    <source>
        <dbReference type="EMBL" id="KKM98601.1"/>
    </source>
</evidence>
<proteinExistence type="predicted"/>
<reference evidence="1" key="1">
    <citation type="journal article" date="2015" name="Nature">
        <title>Complex archaea that bridge the gap between prokaryotes and eukaryotes.</title>
        <authorList>
            <person name="Spang A."/>
            <person name="Saw J.H."/>
            <person name="Jorgensen S.L."/>
            <person name="Zaremba-Niedzwiedzka K."/>
            <person name="Martijn J."/>
            <person name="Lind A.E."/>
            <person name="van Eijk R."/>
            <person name="Schleper C."/>
            <person name="Guy L."/>
            <person name="Ettema T.J."/>
        </authorList>
    </citation>
    <scope>NUCLEOTIDE SEQUENCE</scope>
</reference>
<name>A0A0F9MH27_9ZZZZ</name>
<organism evidence="1">
    <name type="scientific">marine sediment metagenome</name>
    <dbReference type="NCBI Taxonomy" id="412755"/>
    <lineage>
        <taxon>unclassified sequences</taxon>
        <taxon>metagenomes</taxon>
        <taxon>ecological metagenomes</taxon>
    </lineage>
</organism>
<comment type="caution">
    <text evidence="1">The sequence shown here is derived from an EMBL/GenBank/DDBJ whole genome shotgun (WGS) entry which is preliminary data.</text>
</comment>
<dbReference type="AlphaFoldDB" id="A0A0F9MH27"/>